<name>M2M121_BAUPA</name>
<dbReference type="InterPro" id="IPR011011">
    <property type="entry name" value="Znf_FYVE_PHD"/>
</dbReference>
<feature type="region of interest" description="Disordered" evidence="5">
    <location>
        <begin position="342"/>
        <end position="450"/>
    </location>
</feature>
<dbReference type="SUPFAM" id="SSF57903">
    <property type="entry name" value="FYVE/PHD zinc finger"/>
    <property type="match status" value="1"/>
</dbReference>
<dbReference type="GeneID" id="19114806"/>
<dbReference type="GO" id="GO:0006355">
    <property type="term" value="P:regulation of DNA-templated transcription"/>
    <property type="evidence" value="ECO:0007669"/>
    <property type="project" value="InterPro"/>
</dbReference>
<dbReference type="InterPro" id="IPR019787">
    <property type="entry name" value="Znf_PHD-finger"/>
</dbReference>
<dbReference type="PANTHER" id="PTHR14296">
    <property type="entry name" value="REMODELING AND SPACING FACTOR 1"/>
    <property type="match status" value="1"/>
</dbReference>
<dbReference type="InterPro" id="IPR013083">
    <property type="entry name" value="Znf_RING/FYVE/PHD"/>
</dbReference>
<feature type="compositionally biased region" description="Basic and acidic residues" evidence="5">
    <location>
        <begin position="351"/>
        <end position="425"/>
    </location>
</feature>
<feature type="compositionally biased region" description="Polar residues" evidence="5">
    <location>
        <begin position="248"/>
        <end position="260"/>
    </location>
</feature>
<feature type="compositionally biased region" description="Acidic residues" evidence="5">
    <location>
        <begin position="226"/>
        <end position="240"/>
    </location>
</feature>
<dbReference type="eggNOG" id="KOG1472">
    <property type="taxonomic scope" value="Eukaryota"/>
</dbReference>
<dbReference type="Proteomes" id="UP000011761">
    <property type="component" value="Unassembled WGS sequence"/>
</dbReference>
<evidence type="ECO:0000256" key="2">
    <source>
        <dbReference type="ARBA" id="ARBA00022771"/>
    </source>
</evidence>
<dbReference type="Pfam" id="PF00628">
    <property type="entry name" value="PHD"/>
    <property type="match status" value="1"/>
</dbReference>
<dbReference type="RefSeq" id="XP_007671917.1">
    <property type="nucleotide sequence ID" value="XM_007673727.1"/>
</dbReference>
<keyword evidence="2 4" id="KW-0863">Zinc-finger</keyword>
<dbReference type="InterPro" id="IPR019786">
    <property type="entry name" value="Zinc_finger_PHD-type_CS"/>
</dbReference>
<sequence length="571" mass="66104">MPRYKRTADEAQLDLPIEHEIAPENVETLQRLRNMWEFASLMQYIFLFGHVVKIDEDFDVEDLETECLKAEPSSKLAGIGLSLLKYVSSHRGLTPDIFDEYARRQYTAKAPNRNPFGEQEEPAKFSEMDIFIRIRVLQQLSTWTFGNAERIRGMMPQDEDHLNWRMEPVGWDREDRAYFVLDDNRLYRRFDEPLPPPTPKMKPKTKANKRSKGKQTRSSKRRKVEDTEDEELPPDGEQIDAEPGAQGDTVTTNGDSTLSSGRAEEEPGYGFTEKTWSLVAITLDEYDDFLGSIFRSRDPNERQLHKRITEDVRPIIEKRAEALRQKQLKKLRELENVQKLATAKRSSRLASKFEKEKEEREKQEAEEKRLRNLRMAHEEEDRQRRIEEGHESRRQTREQRIKEREAKRILHEEELQRLQAAEERTTSQSLEPSSEQADAEQKRISARQTKVQKEQHQKELAELAAEDGSFGKWYFDCSVCGMNGENLDDGTHSLACDRCNVWQHSRCHGFTPKQAEKEGFVFVCKSCKRIEAGGEQLDKPKIPPLKLGKKGTSSSPGTPNETKKGPGRPSS</sequence>
<dbReference type="EMBL" id="KB445550">
    <property type="protein sequence ID" value="EMD00733.1"/>
    <property type="molecule type" value="Genomic_DNA"/>
</dbReference>
<protein>
    <recommendedName>
        <fullName evidence="6">PHD-type domain-containing protein</fullName>
    </recommendedName>
</protein>
<reference evidence="7 8" key="1">
    <citation type="journal article" date="2012" name="PLoS Pathog.">
        <title>Diverse lifestyles and strategies of plant pathogenesis encoded in the genomes of eighteen Dothideomycetes fungi.</title>
        <authorList>
            <person name="Ohm R.A."/>
            <person name="Feau N."/>
            <person name="Henrissat B."/>
            <person name="Schoch C.L."/>
            <person name="Horwitz B.A."/>
            <person name="Barry K.W."/>
            <person name="Condon B.J."/>
            <person name="Copeland A.C."/>
            <person name="Dhillon B."/>
            <person name="Glaser F."/>
            <person name="Hesse C.N."/>
            <person name="Kosti I."/>
            <person name="LaButti K."/>
            <person name="Lindquist E.A."/>
            <person name="Lucas S."/>
            <person name="Salamov A.A."/>
            <person name="Bradshaw R.E."/>
            <person name="Ciuffetti L."/>
            <person name="Hamelin R.C."/>
            <person name="Kema G.H.J."/>
            <person name="Lawrence C."/>
            <person name="Scott J.A."/>
            <person name="Spatafora J.W."/>
            <person name="Turgeon B.G."/>
            <person name="de Wit P.J.G.M."/>
            <person name="Zhong S."/>
            <person name="Goodwin S.B."/>
            <person name="Grigoriev I.V."/>
        </authorList>
    </citation>
    <scope>NUCLEOTIDE SEQUENCE [LARGE SCALE GENOMIC DNA]</scope>
    <source>
        <strain evidence="7 8">UAMH 10762</strain>
    </source>
</reference>
<feature type="compositionally biased region" description="Polar residues" evidence="5">
    <location>
        <begin position="426"/>
        <end position="436"/>
    </location>
</feature>
<keyword evidence="3" id="KW-0862">Zinc</keyword>
<evidence type="ECO:0000256" key="3">
    <source>
        <dbReference type="ARBA" id="ARBA00022833"/>
    </source>
</evidence>
<evidence type="ECO:0000256" key="5">
    <source>
        <dbReference type="SAM" id="MobiDB-lite"/>
    </source>
</evidence>
<feature type="domain" description="PHD-type" evidence="6">
    <location>
        <begin position="474"/>
        <end position="530"/>
    </location>
</feature>
<keyword evidence="8" id="KW-1185">Reference proteome</keyword>
<dbReference type="SMART" id="SM00249">
    <property type="entry name" value="PHD"/>
    <property type="match status" value="1"/>
</dbReference>
<organism evidence="7 8">
    <name type="scientific">Baudoinia panamericana (strain UAMH 10762)</name>
    <name type="common">Angels' share fungus</name>
    <name type="synonym">Baudoinia compniacensis (strain UAMH 10762)</name>
    <dbReference type="NCBI Taxonomy" id="717646"/>
    <lineage>
        <taxon>Eukaryota</taxon>
        <taxon>Fungi</taxon>
        <taxon>Dikarya</taxon>
        <taxon>Ascomycota</taxon>
        <taxon>Pezizomycotina</taxon>
        <taxon>Dothideomycetes</taxon>
        <taxon>Dothideomycetidae</taxon>
        <taxon>Mycosphaerellales</taxon>
        <taxon>Teratosphaeriaceae</taxon>
        <taxon>Baudoinia</taxon>
    </lineage>
</organism>
<dbReference type="PANTHER" id="PTHR14296:SF3">
    <property type="entry name" value="DIKAR, ISOFORM F"/>
    <property type="match status" value="1"/>
</dbReference>
<dbReference type="HOGENOM" id="CLU_015602_2_0_1"/>
<dbReference type="KEGG" id="bcom:BAUCODRAFT_48580"/>
<dbReference type="OrthoDB" id="303107at2759"/>
<proteinExistence type="predicted"/>
<accession>M2M121</accession>
<dbReference type="Gene3D" id="3.30.40.10">
    <property type="entry name" value="Zinc/RING finger domain, C3HC4 (zinc finger)"/>
    <property type="match status" value="1"/>
</dbReference>
<evidence type="ECO:0000259" key="6">
    <source>
        <dbReference type="PROSITE" id="PS50016"/>
    </source>
</evidence>
<dbReference type="AlphaFoldDB" id="M2M121"/>
<dbReference type="GO" id="GO:0031213">
    <property type="term" value="C:RSF complex"/>
    <property type="evidence" value="ECO:0007669"/>
    <property type="project" value="InterPro"/>
</dbReference>
<dbReference type="InterPro" id="IPR001965">
    <property type="entry name" value="Znf_PHD"/>
</dbReference>
<dbReference type="PROSITE" id="PS50016">
    <property type="entry name" value="ZF_PHD_2"/>
    <property type="match status" value="1"/>
</dbReference>
<dbReference type="STRING" id="717646.M2M121"/>
<feature type="compositionally biased region" description="Basic residues" evidence="5">
    <location>
        <begin position="201"/>
        <end position="222"/>
    </location>
</feature>
<dbReference type="InterPro" id="IPR028938">
    <property type="entry name" value="Rsf1-like"/>
</dbReference>
<keyword evidence="1" id="KW-0479">Metal-binding</keyword>
<evidence type="ECO:0000256" key="4">
    <source>
        <dbReference type="PROSITE-ProRule" id="PRU00146"/>
    </source>
</evidence>
<evidence type="ECO:0000313" key="8">
    <source>
        <dbReference type="Proteomes" id="UP000011761"/>
    </source>
</evidence>
<dbReference type="OMA" id="MTWECLA"/>
<dbReference type="GO" id="GO:0008270">
    <property type="term" value="F:zinc ion binding"/>
    <property type="evidence" value="ECO:0007669"/>
    <property type="project" value="UniProtKB-KW"/>
</dbReference>
<dbReference type="PROSITE" id="PS01359">
    <property type="entry name" value="ZF_PHD_1"/>
    <property type="match status" value="1"/>
</dbReference>
<feature type="region of interest" description="Disordered" evidence="5">
    <location>
        <begin position="189"/>
        <end position="269"/>
    </location>
</feature>
<gene>
    <name evidence="7" type="ORF">BAUCODRAFT_48580</name>
</gene>
<feature type="non-terminal residue" evidence="7">
    <location>
        <position position="571"/>
    </location>
</feature>
<evidence type="ECO:0000256" key="1">
    <source>
        <dbReference type="ARBA" id="ARBA00022723"/>
    </source>
</evidence>
<evidence type="ECO:0000313" key="7">
    <source>
        <dbReference type="EMBL" id="EMD00733.1"/>
    </source>
</evidence>
<feature type="region of interest" description="Disordered" evidence="5">
    <location>
        <begin position="535"/>
        <end position="571"/>
    </location>
</feature>